<dbReference type="Pfam" id="PF05724">
    <property type="entry name" value="TPMT"/>
    <property type="match status" value="1"/>
</dbReference>
<dbReference type="NCBIfam" id="TIGR03840">
    <property type="entry name" value="TMPT_Se_Te"/>
    <property type="match status" value="1"/>
</dbReference>
<evidence type="ECO:0000256" key="5">
    <source>
        <dbReference type="ARBA" id="ARBA00022490"/>
    </source>
</evidence>
<keyword evidence="6 9" id="KW-0489">Methyltransferase</keyword>
<dbReference type="GO" id="GO:0005737">
    <property type="term" value="C:cytoplasm"/>
    <property type="evidence" value="ECO:0007669"/>
    <property type="project" value="UniProtKB-SubCell"/>
</dbReference>
<evidence type="ECO:0000313" key="11">
    <source>
        <dbReference type="Proteomes" id="UP001212189"/>
    </source>
</evidence>
<dbReference type="SUPFAM" id="SSF53335">
    <property type="entry name" value="S-adenosyl-L-methionine-dependent methyltransferases"/>
    <property type="match status" value="1"/>
</dbReference>
<keyword evidence="5 9" id="KW-0963">Cytoplasm</keyword>
<gene>
    <name evidence="9" type="primary">tpm</name>
    <name evidence="10" type="ORF">O6P33_09685</name>
</gene>
<accession>A0AAE9VMG9</accession>
<dbReference type="InterPro" id="IPR008854">
    <property type="entry name" value="TPMT"/>
</dbReference>
<dbReference type="PANTHER" id="PTHR10259">
    <property type="entry name" value="THIOPURINE S-METHYLTRANSFERASE"/>
    <property type="match status" value="1"/>
</dbReference>
<dbReference type="EMBL" id="CP114976">
    <property type="protein sequence ID" value="WBE24634.1"/>
    <property type="molecule type" value="Genomic_DNA"/>
</dbReference>
<name>A0AAE9VMG9_9GAMM</name>
<dbReference type="GO" id="GO:0008119">
    <property type="term" value="F:thiopurine S-methyltransferase activity"/>
    <property type="evidence" value="ECO:0007669"/>
    <property type="project" value="UniProtKB-UniRule"/>
</dbReference>
<dbReference type="PROSITE" id="PS51585">
    <property type="entry name" value="SAM_MT_TPMT"/>
    <property type="match status" value="1"/>
</dbReference>
<dbReference type="KEGG" id="dce:O6P33_09685"/>
<comment type="catalytic activity">
    <reaction evidence="1 9">
        <text>S-adenosyl-L-methionine + a thiopurine = S-adenosyl-L-homocysteine + a thiopurine S-methylether.</text>
        <dbReference type="EC" id="2.1.1.67"/>
    </reaction>
</comment>
<keyword evidence="7 9" id="KW-0808">Transferase</keyword>
<protein>
    <recommendedName>
        <fullName evidence="4 9">Thiopurine S-methyltransferase</fullName>
        <ecNumber evidence="4 9">2.1.1.67</ecNumber>
    </recommendedName>
    <alternativeName>
        <fullName evidence="9">Thiopurine methyltransferase</fullName>
    </alternativeName>
</protein>
<evidence type="ECO:0000256" key="7">
    <source>
        <dbReference type="ARBA" id="ARBA00022679"/>
    </source>
</evidence>
<comment type="similarity">
    <text evidence="3 9">Belongs to the class I-like SAM-binding methyltransferase superfamily. TPMT family.</text>
</comment>
<dbReference type="InterPro" id="IPR022474">
    <property type="entry name" value="Thiopur_S-MeTfrase_Se/Te_detox"/>
</dbReference>
<evidence type="ECO:0000256" key="9">
    <source>
        <dbReference type="HAMAP-Rule" id="MF_00812"/>
    </source>
</evidence>
<dbReference type="EC" id="2.1.1.67" evidence="4 9"/>
<dbReference type="AlphaFoldDB" id="A0AAE9VMG9"/>
<evidence type="ECO:0000313" key="10">
    <source>
        <dbReference type="EMBL" id="WBE24634.1"/>
    </source>
</evidence>
<proteinExistence type="inferred from homology"/>
<dbReference type="PIRSF" id="PIRSF023956">
    <property type="entry name" value="Thiopurine_S-methyltransferase"/>
    <property type="match status" value="1"/>
</dbReference>
<reference evidence="10 11" key="1">
    <citation type="submission" date="2022-12" db="EMBL/GenBank/DDBJ databases">
        <title>Coexistence and Characterization of a Novel Tigecycline Resistance gene tet(X) variant and blaNDM-1 in a Pseudomonas caeni Isolate of Chicken Origin.</title>
        <authorList>
            <person name="Lu X."/>
            <person name="Zhang L."/>
            <person name="Li R."/>
            <person name="Wang Z."/>
        </authorList>
    </citation>
    <scope>NUCLEOTIDE SEQUENCE [LARGE SCALE GENOMIC DNA]</scope>
    <source>
        <strain evidence="10 11">CE14</strain>
    </source>
</reference>
<dbReference type="FunFam" id="3.40.50.150:FF:000101">
    <property type="entry name" value="Thiopurine S-methyltransferase"/>
    <property type="match status" value="1"/>
</dbReference>
<comment type="subcellular location">
    <subcellularLocation>
        <location evidence="2 9">Cytoplasm</location>
    </subcellularLocation>
</comment>
<feature type="binding site" evidence="9">
    <location>
        <position position="10"/>
    </location>
    <ligand>
        <name>S-adenosyl-L-methionine</name>
        <dbReference type="ChEBI" id="CHEBI:59789"/>
    </ligand>
</feature>
<sequence>MEEGFWQTRWQRDQIGFHRNIVNPDLAAYWPRLALAANSKVFVPLCGKSVDLCWLAAQGHSVLGVELIEKAVTDFFVEQELTPNIRQQGPFTAYSAGAITILHGDFFNLTAHDLAGFTGFYDRAALIALPDDLRKQYAEHLSKIMPRGCKGLLLTVDYPQEQMKGPPFAVPPEQVKQLLGDTFALECSAERDILEEEWRFKAVGITRMFDYVYCVRCRSLPAAQ</sequence>
<dbReference type="HAMAP" id="MF_00812">
    <property type="entry name" value="Thiopur_methtran"/>
    <property type="match status" value="1"/>
</dbReference>
<dbReference type="GO" id="GO:0010038">
    <property type="term" value="P:response to metal ion"/>
    <property type="evidence" value="ECO:0007669"/>
    <property type="project" value="InterPro"/>
</dbReference>
<evidence type="ECO:0000256" key="2">
    <source>
        <dbReference type="ARBA" id="ARBA00004496"/>
    </source>
</evidence>
<organism evidence="10 11">
    <name type="scientific">Denitrificimonas caeni</name>
    <dbReference type="NCBI Taxonomy" id="521720"/>
    <lineage>
        <taxon>Bacteria</taxon>
        <taxon>Pseudomonadati</taxon>
        <taxon>Pseudomonadota</taxon>
        <taxon>Gammaproteobacteria</taxon>
        <taxon>Pseudomonadales</taxon>
        <taxon>Pseudomonadaceae</taxon>
        <taxon>Denitrificimonas</taxon>
    </lineage>
</organism>
<evidence type="ECO:0000256" key="1">
    <source>
        <dbReference type="ARBA" id="ARBA00000903"/>
    </source>
</evidence>
<evidence type="ECO:0000256" key="4">
    <source>
        <dbReference type="ARBA" id="ARBA00011905"/>
    </source>
</evidence>
<dbReference type="GO" id="GO:0032259">
    <property type="term" value="P:methylation"/>
    <property type="evidence" value="ECO:0007669"/>
    <property type="project" value="UniProtKB-KW"/>
</dbReference>
<dbReference type="Gene3D" id="3.40.50.150">
    <property type="entry name" value="Vaccinia Virus protein VP39"/>
    <property type="match status" value="1"/>
</dbReference>
<feature type="binding site" evidence="9">
    <location>
        <position position="66"/>
    </location>
    <ligand>
        <name>S-adenosyl-L-methionine</name>
        <dbReference type="ChEBI" id="CHEBI:59789"/>
    </ligand>
</feature>
<feature type="binding site" evidence="9">
    <location>
        <position position="45"/>
    </location>
    <ligand>
        <name>S-adenosyl-L-methionine</name>
        <dbReference type="ChEBI" id="CHEBI:59789"/>
    </ligand>
</feature>
<evidence type="ECO:0000256" key="8">
    <source>
        <dbReference type="ARBA" id="ARBA00022691"/>
    </source>
</evidence>
<dbReference type="InterPro" id="IPR029063">
    <property type="entry name" value="SAM-dependent_MTases_sf"/>
</dbReference>
<dbReference type="Proteomes" id="UP001212189">
    <property type="component" value="Chromosome"/>
</dbReference>
<evidence type="ECO:0000256" key="6">
    <source>
        <dbReference type="ARBA" id="ARBA00022603"/>
    </source>
</evidence>
<dbReference type="RefSeq" id="WP_269817577.1">
    <property type="nucleotide sequence ID" value="NZ_CP114976.1"/>
</dbReference>
<dbReference type="NCBIfam" id="NF009732">
    <property type="entry name" value="PRK13255.1"/>
    <property type="match status" value="1"/>
</dbReference>
<keyword evidence="11" id="KW-1185">Reference proteome</keyword>
<keyword evidence="8 9" id="KW-0949">S-adenosyl-L-methionine</keyword>
<dbReference type="PANTHER" id="PTHR10259:SF11">
    <property type="entry name" value="THIOPURINE S-METHYLTRANSFERASE"/>
    <property type="match status" value="1"/>
</dbReference>
<dbReference type="InterPro" id="IPR025835">
    <property type="entry name" value="Thiopurine_S-MeTrfase"/>
</dbReference>
<feature type="binding site" evidence="9">
    <location>
        <position position="123"/>
    </location>
    <ligand>
        <name>S-adenosyl-L-methionine</name>
        <dbReference type="ChEBI" id="CHEBI:59789"/>
    </ligand>
</feature>
<evidence type="ECO:0000256" key="3">
    <source>
        <dbReference type="ARBA" id="ARBA00008145"/>
    </source>
</evidence>